<accession>A0A4Y2QHP1</accession>
<organism evidence="1 2">
    <name type="scientific">Araneus ventricosus</name>
    <name type="common">Orbweaver spider</name>
    <name type="synonym">Epeira ventricosa</name>
    <dbReference type="NCBI Taxonomy" id="182803"/>
    <lineage>
        <taxon>Eukaryota</taxon>
        <taxon>Metazoa</taxon>
        <taxon>Ecdysozoa</taxon>
        <taxon>Arthropoda</taxon>
        <taxon>Chelicerata</taxon>
        <taxon>Arachnida</taxon>
        <taxon>Araneae</taxon>
        <taxon>Araneomorphae</taxon>
        <taxon>Entelegynae</taxon>
        <taxon>Araneoidea</taxon>
        <taxon>Araneidae</taxon>
        <taxon>Araneus</taxon>
    </lineage>
</organism>
<gene>
    <name evidence="1" type="ORF">AVEN_32392_1</name>
</gene>
<evidence type="ECO:0000313" key="2">
    <source>
        <dbReference type="Proteomes" id="UP000499080"/>
    </source>
</evidence>
<name>A0A4Y2QHP1_ARAVE</name>
<keyword evidence="2" id="KW-1185">Reference proteome</keyword>
<comment type="caution">
    <text evidence="1">The sequence shown here is derived from an EMBL/GenBank/DDBJ whole genome shotgun (WGS) entry which is preliminary data.</text>
</comment>
<evidence type="ECO:0000313" key="1">
    <source>
        <dbReference type="EMBL" id="GBN62808.1"/>
    </source>
</evidence>
<proteinExistence type="predicted"/>
<dbReference type="AlphaFoldDB" id="A0A4Y2QHP1"/>
<dbReference type="EMBL" id="BGPR01013915">
    <property type="protein sequence ID" value="GBN62808.1"/>
    <property type="molecule type" value="Genomic_DNA"/>
</dbReference>
<reference evidence="1 2" key="1">
    <citation type="journal article" date="2019" name="Sci. Rep.">
        <title>Orb-weaving spider Araneus ventricosus genome elucidates the spidroin gene catalogue.</title>
        <authorList>
            <person name="Kono N."/>
            <person name="Nakamura H."/>
            <person name="Ohtoshi R."/>
            <person name="Moran D.A.P."/>
            <person name="Shinohara A."/>
            <person name="Yoshida Y."/>
            <person name="Fujiwara M."/>
            <person name="Mori M."/>
            <person name="Tomita M."/>
            <person name="Arakawa K."/>
        </authorList>
    </citation>
    <scope>NUCLEOTIDE SEQUENCE [LARGE SCALE GENOMIC DNA]</scope>
</reference>
<sequence length="91" mass="10977">MIQWQLPRCIYRTSNWQPRAVRDTVRCYSSSEHHVKLELASLEYEYDSSDHTTYRQPAIISCRCALTPFNLLYLRAAMIRQRRWMLGSSWY</sequence>
<protein>
    <submittedName>
        <fullName evidence="1">Uncharacterized protein</fullName>
    </submittedName>
</protein>
<dbReference type="Proteomes" id="UP000499080">
    <property type="component" value="Unassembled WGS sequence"/>
</dbReference>